<keyword evidence="4" id="KW-1185">Reference proteome</keyword>
<evidence type="ECO:0000256" key="1">
    <source>
        <dbReference type="SAM" id="SignalP"/>
    </source>
</evidence>
<dbReference type="RefSeq" id="WP_269414333.1">
    <property type="nucleotide sequence ID" value="NZ_JAPWGL010000001.1"/>
</dbReference>
<dbReference type="Gene3D" id="2.120.10.30">
    <property type="entry name" value="TolB, C-terminal domain"/>
    <property type="match status" value="1"/>
</dbReference>
<feature type="domain" description="Pyrroloquinoline quinone-dependent pyranose dehydrogenase beta-propeller" evidence="2">
    <location>
        <begin position="56"/>
        <end position="396"/>
    </location>
</feature>
<dbReference type="PANTHER" id="PTHR33546">
    <property type="entry name" value="LARGE, MULTIFUNCTIONAL SECRETED PROTEIN-RELATED"/>
    <property type="match status" value="1"/>
</dbReference>
<dbReference type="InterPro" id="IPR011041">
    <property type="entry name" value="Quinoprot_gluc/sorb_DH_b-prop"/>
</dbReference>
<protein>
    <submittedName>
        <fullName evidence="3">PQQ-dependent sugar dehydrogenase</fullName>
    </submittedName>
</protein>
<feature type="chain" id="PRO_5046742942" evidence="1">
    <location>
        <begin position="24"/>
        <end position="399"/>
    </location>
</feature>
<dbReference type="SUPFAM" id="SSF50952">
    <property type="entry name" value="Soluble quinoprotein glucose dehydrogenase"/>
    <property type="match status" value="1"/>
</dbReference>
<name>A0ABT4KUB9_9SPHI</name>
<gene>
    <name evidence="3" type="ORF">O0931_04415</name>
</gene>
<dbReference type="PANTHER" id="PTHR33546:SF1">
    <property type="entry name" value="LARGE, MULTIFUNCTIONAL SECRETED PROTEIN"/>
    <property type="match status" value="1"/>
</dbReference>
<reference evidence="3" key="1">
    <citation type="submission" date="2022-12" db="EMBL/GenBank/DDBJ databases">
        <title>Genome sequence of SJ11.</title>
        <authorList>
            <person name="Woo H."/>
        </authorList>
    </citation>
    <scope>NUCLEOTIDE SEQUENCE</scope>
    <source>
        <strain evidence="3">SJ11</strain>
    </source>
</reference>
<dbReference type="InterPro" id="IPR054539">
    <property type="entry name" value="Beta-prop_PDH"/>
</dbReference>
<dbReference type="InterPro" id="IPR011042">
    <property type="entry name" value="6-blade_b-propeller_TolB-like"/>
</dbReference>
<dbReference type="Proteomes" id="UP001144341">
    <property type="component" value="Unassembled WGS sequence"/>
</dbReference>
<dbReference type="EMBL" id="JAPWGL010000001">
    <property type="protein sequence ID" value="MCZ4222533.1"/>
    <property type="molecule type" value="Genomic_DNA"/>
</dbReference>
<proteinExistence type="predicted"/>
<evidence type="ECO:0000313" key="4">
    <source>
        <dbReference type="Proteomes" id="UP001144341"/>
    </source>
</evidence>
<evidence type="ECO:0000259" key="2">
    <source>
        <dbReference type="Pfam" id="PF22807"/>
    </source>
</evidence>
<comment type="caution">
    <text evidence="3">The sequence shown here is derived from an EMBL/GenBank/DDBJ whole genome shotgun (WGS) entry which is preliminary data.</text>
</comment>
<evidence type="ECO:0000313" key="3">
    <source>
        <dbReference type="EMBL" id="MCZ4222533.1"/>
    </source>
</evidence>
<dbReference type="Pfam" id="PF22807">
    <property type="entry name" value="TrAA12"/>
    <property type="match status" value="1"/>
</dbReference>
<keyword evidence="1" id="KW-0732">Signal</keyword>
<feature type="signal peptide" evidence="1">
    <location>
        <begin position="1"/>
        <end position="23"/>
    </location>
</feature>
<accession>A0ABT4KUB9</accession>
<organism evidence="3 4">
    <name type="scientific">Pedobacter rhodius</name>
    <dbReference type="NCBI Taxonomy" id="3004098"/>
    <lineage>
        <taxon>Bacteria</taxon>
        <taxon>Pseudomonadati</taxon>
        <taxon>Bacteroidota</taxon>
        <taxon>Sphingobacteriia</taxon>
        <taxon>Sphingobacteriales</taxon>
        <taxon>Sphingobacteriaceae</taxon>
        <taxon>Pedobacter</taxon>
    </lineage>
</organism>
<sequence>MKRITLHTYILLLFLMTIQTANAQKGLPAKTPTTVSVSTFYPAHEDFNEKLISQLKVPDGFKVSAVATGLGKPRMMAVNDNGGLYITRRDVGDVLLLEDKDGDGKMETLRTVWSQFLGVHGITIHDGYLYLCSSTDLKRGKINSDGSLSDTTTLIKDLPEGSQHDNRVIAFGPDKLLYISVGSSCNDCAETNAEHATLLQVAPDFKTRKIYARGLRNTIGFDWNPQTKEIWGVDNGTDWRSDEFPPEELNRILPDKDYGWPRVFAKQQVDETREDPIGTTKSAYAKSTEPSVMEFPAHSAPIDFKFLTMAGTFPKDFQDDALVCWHGSWNRKNPEGYKIQRIKFYKGKPTGVEDFFSGFLSADGKTRFGRPAGLAISNMGTLFISDDESGVIYSVTATK</sequence>